<accession>A0A0Q3R4T4</accession>
<dbReference type="OrthoDB" id="660918at2759"/>
<dbReference type="InParanoid" id="A0A0Q3R4T4"/>
<reference evidence="2" key="3">
    <citation type="submission" date="2018-08" db="UniProtKB">
        <authorList>
            <consortium name="EnsemblPlants"/>
        </authorList>
    </citation>
    <scope>IDENTIFICATION</scope>
    <source>
        <strain evidence="2">cv. Bd21</strain>
    </source>
</reference>
<name>A0A0Q3R4T4_BRADI</name>
<dbReference type="Gramene" id="KQK08514">
    <property type="protein sequence ID" value="KQK08514"/>
    <property type="gene ID" value="BRADI_2g42275v3"/>
</dbReference>
<proteinExistence type="predicted"/>
<organism evidence="1">
    <name type="scientific">Brachypodium distachyon</name>
    <name type="common">Purple false brome</name>
    <name type="synonym">Trachynia distachya</name>
    <dbReference type="NCBI Taxonomy" id="15368"/>
    <lineage>
        <taxon>Eukaryota</taxon>
        <taxon>Viridiplantae</taxon>
        <taxon>Streptophyta</taxon>
        <taxon>Embryophyta</taxon>
        <taxon>Tracheophyta</taxon>
        <taxon>Spermatophyta</taxon>
        <taxon>Magnoliopsida</taxon>
        <taxon>Liliopsida</taxon>
        <taxon>Poales</taxon>
        <taxon>Poaceae</taxon>
        <taxon>BOP clade</taxon>
        <taxon>Pooideae</taxon>
        <taxon>Stipodae</taxon>
        <taxon>Brachypodieae</taxon>
        <taxon>Brachypodium</taxon>
    </lineage>
</organism>
<dbReference type="FunCoup" id="A0A0Q3R4T4">
    <property type="interactions" value="493"/>
</dbReference>
<dbReference type="EnsemblPlants" id="KQK08514">
    <property type="protein sequence ID" value="KQK08514"/>
    <property type="gene ID" value="BRADI_2g42275v3"/>
</dbReference>
<dbReference type="AlphaFoldDB" id="A0A0Q3R4T4"/>
<reference evidence="1" key="2">
    <citation type="submission" date="2017-06" db="EMBL/GenBank/DDBJ databases">
        <title>WGS assembly of Brachypodium distachyon.</title>
        <authorList>
            <consortium name="The International Brachypodium Initiative"/>
            <person name="Lucas S."/>
            <person name="Harmon-Smith M."/>
            <person name="Lail K."/>
            <person name="Tice H."/>
            <person name="Grimwood J."/>
            <person name="Bruce D."/>
            <person name="Barry K."/>
            <person name="Shu S."/>
            <person name="Lindquist E."/>
            <person name="Wang M."/>
            <person name="Pitluck S."/>
            <person name="Vogel J.P."/>
            <person name="Garvin D.F."/>
            <person name="Mockler T.C."/>
            <person name="Schmutz J."/>
            <person name="Rokhsar D."/>
            <person name="Bevan M.W."/>
        </authorList>
    </citation>
    <scope>NUCLEOTIDE SEQUENCE</scope>
    <source>
        <strain evidence="1">Bd21</strain>
    </source>
</reference>
<sequence>MAAALRSCFFSPAFPGASSTRQPLTTTTRAAILPMGRLEHRRLTCLKTAHAPRPRLAAVVRAHAGQNGDSRAPRLHASSQLPAAGEYFTEEMSRVTGHYLDIISTDAGGFLYAEAADMSARVCLSANDALALASAVMDSAHLGLGLGLGLPNEISAETIYGAVRPYAAIFSRAAEDSYKRKVSRKTVVSFLGALRGLAAVSHILLEGALEGLARTLPREAVAEYGFNSDVESLQSQFEEQMDCLEDGIRGANDVETCRLVVPAIRDGVQLAGSFVKLMLHRRGRALDKARMITRGMM</sequence>
<evidence type="ECO:0000313" key="2">
    <source>
        <dbReference type="EnsemblPlants" id="KQK08514"/>
    </source>
</evidence>
<evidence type="ECO:0000313" key="3">
    <source>
        <dbReference type="Proteomes" id="UP000008810"/>
    </source>
</evidence>
<keyword evidence="3" id="KW-1185">Reference proteome</keyword>
<dbReference type="EMBL" id="CM000881">
    <property type="protein sequence ID" value="KQK08514.1"/>
    <property type="molecule type" value="Genomic_DNA"/>
</dbReference>
<evidence type="ECO:0000313" key="1">
    <source>
        <dbReference type="EMBL" id="KQK08514.1"/>
    </source>
</evidence>
<protein>
    <submittedName>
        <fullName evidence="1 2">Uncharacterized protein</fullName>
    </submittedName>
</protein>
<reference evidence="1 2" key="1">
    <citation type="journal article" date="2010" name="Nature">
        <title>Genome sequencing and analysis of the model grass Brachypodium distachyon.</title>
        <authorList>
            <consortium name="International Brachypodium Initiative"/>
        </authorList>
    </citation>
    <scope>NUCLEOTIDE SEQUENCE [LARGE SCALE GENOMIC DNA]</scope>
    <source>
        <strain evidence="1 2">Bd21</strain>
    </source>
</reference>
<gene>
    <name evidence="1" type="ORF">BRADI_2g42275v3</name>
</gene>
<dbReference type="Proteomes" id="UP000008810">
    <property type="component" value="Chromosome 2"/>
</dbReference>